<dbReference type="InterPro" id="IPR027872">
    <property type="entry name" value="DUF4428"/>
</dbReference>
<sequence>MGLFDKKYCDICGEKIGLLGNRKLADGNLCKDCASKLSPWFRDRKNETVEEIRKQLEWREQNKEKVRNFHPDRVIGEGKKVLIDSAARTFAVTSAADLEKDNPDILNLSDVTGTNLSVDESKREMFRKVGDKSVSFNPPRYEYSYDFRMTIYVSNPYFSEMEFDLNQQEVTFQENGRRFSGNVLSESPRYRHYEEMAEEIRKALSTQPGSSAAVPQPVAPSSAPEAGNPSWTCPYCGKVNQGKFCEACGAERSM</sequence>
<evidence type="ECO:0000313" key="4">
    <source>
        <dbReference type="Proteomes" id="UP000461880"/>
    </source>
</evidence>
<name>A0A7X2NR80_9FIRM</name>
<dbReference type="RefSeq" id="WP_154503223.1">
    <property type="nucleotide sequence ID" value="NZ_JAQXPC010000017.1"/>
</dbReference>
<feature type="region of interest" description="Disordered" evidence="1">
    <location>
        <begin position="204"/>
        <end position="226"/>
    </location>
</feature>
<dbReference type="EMBL" id="VUMN01000005">
    <property type="protein sequence ID" value="MSS57943.1"/>
    <property type="molecule type" value="Genomic_DNA"/>
</dbReference>
<feature type="domain" description="DUF4428" evidence="2">
    <location>
        <begin position="9"/>
        <end position="55"/>
    </location>
</feature>
<evidence type="ECO:0000313" key="3">
    <source>
        <dbReference type="EMBL" id="MSS57943.1"/>
    </source>
</evidence>
<accession>A0A7X2NR80</accession>
<keyword evidence="4" id="KW-1185">Reference proteome</keyword>
<proteinExistence type="predicted"/>
<feature type="compositionally biased region" description="Low complexity" evidence="1">
    <location>
        <begin position="210"/>
        <end position="224"/>
    </location>
</feature>
<dbReference type="Proteomes" id="UP000461880">
    <property type="component" value="Unassembled WGS sequence"/>
</dbReference>
<evidence type="ECO:0000259" key="2">
    <source>
        <dbReference type="Pfam" id="PF14471"/>
    </source>
</evidence>
<reference evidence="3 4" key="1">
    <citation type="submission" date="2019-08" db="EMBL/GenBank/DDBJ databases">
        <title>In-depth cultivation of the pig gut microbiome towards novel bacterial diversity and tailored functional studies.</title>
        <authorList>
            <person name="Wylensek D."/>
            <person name="Hitch T.C.A."/>
            <person name="Clavel T."/>
        </authorList>
    </citation>
    <scope>NUCLEOTIDE SEQUENCE [LARGE SCALE GENOMIC DNA]</scope>
    <source>
        <strain evidence="3 4">Oil+RF-744-GAM-WT-6</strain>
    </source>
</reference>
<gene>
    <name evidence="3" type="ORF">FYJ51_03385</name>
</gene>
<dbReference type="AlphaFoldDB" id="A0A7X2NR80"/>
<organism evidence="3 4">
    <name type="scientific">Stecheria intestinalis</name>
    <dbReference type="NCBI Taxonomy" id="2606630"/>
    <lineage>
        <taxon>Bacteria</taxon>
        <taxon>Bacillati</taxon>
        <taxon>Bacillota</taxon>
        <taxon>Erysipelotrichia</taxon>
        <taxon>Erysipelotrichales</taxon>
        <taxon>Erysipelotrichaceae</taxon>
        <taxon>Stecheria</taxon>
    </lineage>
</organism>
<dbReference type="Pfam" id="PF14471">
    <property type="entry name" value="DUF4428"/>
    <property type="match status" value="1"/>
</dbReference>
<comment type="caution">
    <text evidence="3">The sequence shown here is derived from an EMBL/GenBank/DDBJ whole genome shotgun (WGS) entry which is preliminary data.</text>
</comment>
<evidence type="ECO:0000256" key="1">
    <source>
        <dbReference type="SAM" id="MobiDB-lite"/>
    </source>
</evidence>
<protein>
    <submittedName>
        <fullName evidence="3">DUF4428 domain-containing protein</fullName>
    </submittedName>
</protein>